<keyword evidence="2" id="KW-1185">Reference proteome</keyword>
<dbReference type="EMBL" id="WIUZ02000025">
    <property type="protein sequence ID" value="KAF9778023.1"/>
    <property type="molecule type" value="Genomic_DNA"/>
</dbReference>
<accession>A0A9P6H3A2</accession>
<reference evidence="1" key="2">
    <citation type="submission" date="2020-11" db="EMBL/GenBank/DDBJ databases">
        <authorList>
            <consortium name="DOE Joint Genome Institute"/>
            <person name="Kuo A."/>
            <person name="Miyauchi S."/>
            <person name="Kiss E."/>
            <person name="Drula E."/>
            <person name="Kohler A."/>
            <person name="Sanchez-Garcia M."/>
            <person name="Andreopoulos B."/>
            <person name="Barry K.W."/>
            <person name="Bonito G."/>
            <person name="Buee M."/>
            <person name="Carver A."/>
            <person name="Chen C."/>
            <person name="Cichocki N."/>
            <person name="Clum A."/>
            <person name="Culley D."/>
            <person name="Crous P.W."/>
            <person name="Fauchery L."/>
            <person name="Girlanda M."/>
            <person name="Hayes R."/>
            <person name="Keri Z."/>
            <person name="Labutti K."/>
            <person name="Lipzen A."/>
            <person name="Lombard V."/>
            <person name="Magnuson J."/>
            <person name="Maillard F."/>
            <person name="Morin E."/>
            <person name="Murat C."/>
            <person name="Nolan M."/>
            <person name="Ohm R."/>
            <person name="Pangilinan J."/>
            <person name="Pereira M."/>
            <person name="Perotto S."/>
            <person name="Peter M."/>
            <person name="Riley R."/>
            <person name="Sitrit Y."/>
            <person name="Stielow B."/>
            <person name="Szollosi G."/>
            <person name="Zifcakova L."/>
            <person name="Stursova M."/>
            <person name="Spatafora J.W."/>
            <person name="Tedersoo L."/>
            <person name="Vaario L.-M."/>
            <person name="Yamada A."/>
            <person name="Yan M."/>
            <person name="Wang P."/>
            <person name="Xu J."/>
            <person name="Bruns T."/>
            <person name="Baldrian P."/>
            <person name="Vilgalys R."/>
            <person name="Henrissat B."/>
            <person name="Grigoriev I.V."/>
            <person name="Hibbett D."/>
            <person name="Nagy L.G."/>
            <person name="Martin F.M."/>
        </authorList>
    </citation>
    <scope>NUCLEOTIDE SEQUENCE</scope>
    <source>
        <strain evidence="1">UH-Tt-Lm1</strain>
    </source>
</reference>
<reference evidence="1" key="1">
    <citation type="journal article" date="2020" name="Nat. Commun.">
        <title>Large-scale genome sequencing of mycorrhizal fungi provides insights into the early evolution of symbiotic traits.</title>
        <authorList>
            <person name="Miyauchi S."/>
            <person name="Kiss E."/>
            <person name="Kuo A."/>
            <person name="Drula E."/>
            <person name="Kohler A."/>
            <person name="Sanchez-Garcia M."/>
            <person name="Morin E."/>
            <person name="Andreopoulos B."/>
            <person name="Barry K.W."/>
            <person name="Bonito G."/>
            <person name="Buee M."/>
            <person name="Carver A."/>
            <person name="Chen C."/>
            <person name="Cichocki N."/>
            <person name="Clum A."/>
            <person name="Culley D."/>
            <person name="Crous P.W."/>
            <person name="Fauchery L."/>
            <person name="Girlanda M."/>
            <person name="Hayes R.D."/>
            <person name="Keri Z."/>
            <person name="LaButti K."/>
            <person name="Lipzen A."/>
            <person name="Lombard V."/>
            <person name="Magnuson J."/>
            <person name="Maillard F."/>
            <person name="Murat C."/>
            <person name="Nolan M."/>
            <person name="Ohm R.A."/>
            <person name="Pangilinan J."/>
            <person name="Pereira M.F."/>
            <person name="Perotto S."/>
            <person name="Peter M."/>
            <person name="Pfister S."/>
            <person name="Riley R."/>
            <person name="Sitrit Y."/>
            <person name="Stielow J.B."/>
            <person name="Szollosi G."/>
            <person name="Zifcakova L."/>
            <person name="Stursova M."/>
            <person name="Spatafora J.W."/>
            <person name="Tedersoo L."/>
            <person name="Vaario L.M."/>
            <person name="Yamada A."/>
            <person name="Yan M."/>
            <person name="Wang P."/>
            <person name="Xu J."/>
            <person name="Bruns T."/>
            <person name="Baldrian P."/>
            <person name="Vilgalys R."/>
            <person name="Dunand C."/>
            <person name="Henrissat B."/>
            <person name="Grigoriev I.V."/>
            <person name="Hibbett D."/>
            <person name="Nagy L.G."/>
            <person name="Martin F.M."/>
        </authorList>
    </citation>
    <scope>NUCLEOTIDE SEQUENCE</scope>
    <source>
        <strain evidence="1">UH-Tt-Lm1</strain>
    </source>
</reference>
<dbReference type="OrthoDB" id="432970at2759"/>
<protein>
    <submittedName>
        <fullName evidence="1">Uncharacterized protein</fullName>
    </submittedName>
</protein>
<organism evidence="1 2">
    <name type="scientific">Thelephora terrestris</name>
    <dbReference type="NCBI Taxonomy" id="56493"/>
    <lineage>
        <taxon>Eukaryota</taxon>
        <taxon>Fungi</taxon>
        <taxon>Dikarya</taxon>
        <taxon>Basidiomycota</taxon>
        <taxon>Agaricomycotina</taxon>
        <taxon>Agaricomycetes</taxon>
        <taxon>Thelephorales</taxon>
        <taxon>Thelephoraceae</taxon>
        <taxon>Thelephora</taxon>
    </lineage>
</organism>
<evidence type="ECO:0000313" key="1">
    <source>
        <dbReference type="EMBL" id="KAF9778023.1"/>
    </source>
</evidence>
<comment type="caution">
    <text evidence="1">The sequence shown here is derived from an EMBL/GenBank/DDBJ whole genome shotgun (WGS) entry which is preliminary data.</text>
</comment>
<proteinExistence type="predicted"/>
<name>A0A9P6H3A2_9AGAM</name>
<sequence length="145" mass="16418">MITDVELSNEALSKIWNSFFHFFLDEKSHSFLIAQCQTLIEASGFIAAWNGSKYAKLIRMCNENTLLDLCRNWNLYVQAGQPPSARKKRLREMVLSSIGTTRAVKHGVSGNFPCRSAGPYFRQSGEPATKVFRHYRKTGITSLNP</sequence>
<evidence type="ECO:0000313" key="2">
    <source>
        <dbReference type="Proteomes" id="UP000736335"/>
    </source>
</evidence>
<gene>
    <name evidence="1" type="ORF">BJ322DRAFT_510900</name>
</gene>
<dbReference type="Proteomes" id="UP000736335">
    <property type="component" value="Unassembled WGS sequence"/>
</dbReference>
<dbReference type="AlphaFoldDB" id="A0A9P6H3A2"/>